<dbReference type="EMBL" id="WOAA01000002">
    <property type="protein sequence ID" value="MUG65324.1"/>
    <property type="molecule type" value="Genomic_DNA"/>
</dbReference>
<evidence type="ECO:0000256" key="11">
    <source>
        <dbReference type="ARBA" id="ARBA00023136"/>
    </source>
</evidence>
<keyword evidence="6" id="KW-0547">Nucleotide-binding</keyword>
<dbReference type="InterPro" id="IPR003660">
    <property type="entry name" value="HAMP_dom"/>
</dbReference>
<dbReference type="SUPFAM" id="SSF158472">
    <property type="entry name" value="HAMP domain-like"/>
    <property type="match status" value="1"/>
</dbReference>
<evidence type="ECO:0000256" key="3">
    <source>
        <dbReference type="ARBA" id="ARBA00022553"/>
    </source>
</evidence>
<evidence type="ECO:0000256" key="7">
    <source>
        <dbReference type="ARBA" id="ARBA00022777"/>
    </source>
</evidence>
<comment type="subcellular location">
    <subcellularLocation>
        <location evidence="1">Cell membrane</location>
        <topology evidence="1">Multi-pass membrane protein</topology>
    </subcellularLocation>
</comment>
<dbReference type="InterPro" id="IPR036890">
    <property type="entry name" value="HATPase_C_sf"/>
</dbReference>
<keyword evidence="8" id="KW-0067">ATP-binding</keyword>
<dbReference type="Pfam" id="PF06580">
    <property type="entry name" value="His_kinase"/>
    <property type="match status" value="1"/>
</dbReference>
<keyword evidence="10" id="KW-0902">Two-component regulatory system</keyword>
<dbReference type="RefSeq" id="WP_155617583.1">
    <property type="nucleotide sequence ID" value="NZ_WOAA01000002.1"/>
</dbReference>
<name>A0ABW9SWV2_9BACL</name>
<keyword evidence="9 12" id="KW-1133">Transmembrane helix</keyword>
<evidence type="ECO:0000256" key="9">
    <source>
        <dbReference type="ARBA" id="ARBA00022989"/>
    </source>
</evidence>
<dbReference type="SUPFAM" id="SSF55874">
    <property type="entry name" value="ATPase domain of HSP90 chaperone/DNA topoisomerase II/histidine kinase"/>
    <property type="match status" value="1"/>
</dbReference>
<reference evidence="14 15" key="1">
    <citation type="submission" date="2019-11" db="EMBL/GenBank/DDBJ databases">
        <title>Draft genome sequences of five Paenibacillus species of dairy origin.</title>
        <authorList>
            <person name="Olajide A.M."/>
            <person name="Chen S."/>
            <person name="Lapointe G."/>
        </authorList>
    </citation>
    <scope>NUCLEOTIDE SEQUENCE [LARGE SCALE GENOMIC DNA]</scope>
    <source>
        <strain evidence="14 15">3CS1</strain>
    </source>
</reference>
<dbReference type="PROSITE" id="PS50885">
    <property type="entry name" value="HAMP"/>
    <property type="match status" value="1"/>
</dbReference>
<evidence type="ECO:0000259" key="13">
    <source>
        <dbReference type="PROSITE" id="PS50885"/>
    </source>
</evidence>
<feature type="domain" description="HAMP" evidence="13">
    <location>
        <begin position="346"/>
        <end position="398"/>
    </location>
</feature>
<keyword evidence="3" id="KW-0597">Phosphoprotein</keyword>
<keyword evidence="15" id="KW-1185">Reference proteome</keyword>
<evidence type="ECO:0000313" key="14">
    <source>
        <dbReference type="EMBL" id="MUG65324.1"/>
    </source>
</evidence>
<evidence type="ECO:0000256" key="10">
    <source>
        <dbReference type="ARBA" id="ARBA00023012"/>
    </source>
</evidence>
<evidence type="ECO:0000256" key="12">
    <source>
        <dbReference type="SAM" id="Phobius"/>
    </source>
</evidence>
<protein>
    <submittedName>
        <fullName evidence="14">HAMP domain-containing protein</fullName>
    </submittedName>
</protein>
<dbReference type="SMART" id="SM00387">
    <property type="entry name" value="HATPase_c"/>
    <property type="match status" value="1"/>
</dbReference>
<feature type="transmembrane region" description="Helical" evidence="12">
    <location>
        <begin position="326"/>
        <end position="349"/>
    </location>
</feature>
<dbReference type="CDD" id="cd06225">
    <property type="entry name" value="HAMP"/>
    <property type="match status" value="1"/>
</dbReference>
<evidence type="ECO:0000256" key="6">
    <source>
        <dbReference type="ARBA" id="ARBA00022741"/>
    </source>
</evidence>
<dbReference type="Proteomes" id="UP000435177">
    <property type="component" value="Unassembled WGS sequence"/>
</dbReference>
<dbReference type="InterPro" id="IPR010559">
    <property type="entry name" value="Sig_transdc_His_kin_internal"/>
</dbReference>
<keyword evidence="7" id="KW-0418">Kinase</keyword>
<accession>A0ABW9SWV2</accession>
<evidence type="ECO:0000256" key="8">
    <source>
        <dbReference type="ARBA" id="ARBA00022840"/>
    </source>
</evidence>
<keyword evidence="2" id="KW-1003">Cell membrane</keyword>
<dbReference type="InterPro" id="IPR050640">
    <property type="entry name" value="Bact_2-comp_sensor_kinase"/>
</dbReference>
<evidence type="ECO:0000256" key="1">
    <source>
        <dbReference type="ARBA" id="ARBA00004651"/>
    </source>
</evidence>
<keyword evidence="4" id="KW-0808">Transferase</keyword>
<dbReference type="SMART" id="SM00304">
    <property type="entry name" value="HAMP"/>
    <property type="match status" value="1"/>
</dbReference>
<keyword evidence="5 12" id="KW-0812">Transmembrane</keyword>
<evidence type="ECO:0000313" key="15">
    <source>
        <dbReference type="Proteomes" id="UP000435177"/>
    </source>
</evidence>
<proteinExistence type="predicted"/>
<keyword evidence="11 12" id="KW-0472">Membrane</keyword>
<organism evidence="14 15">
    <name type="scientific">Paenibacillus campinasensis</name>
    <dbReference type="NCBI Taxonomy" id="66347"/>
    <lineage>
        <taxon>Bacteria</taxon>
        <taxon>Bacillati</taxon>
        <taxon>Bacillota</taxon>
        <taxon>Bacilli</taxon>
        <taxon>Bacillales</taxon>
        <taxon>Paenibacillaceae</taxon>
        <taxon>Paenibacillus</taxon>
    </lineage>
</organism>
<gene>
    <name evidence="14" type="ORF">GNP94_04795</name>
</gene>
<sequence>MNRIASMVEDFRYWFGRRSMQSRLVATYIVILLIPSIIVSNYFFTQIQDTYISDALNQNSFLLEMEKINMLSQIEAMEVAALLAVSDSAIKEYLKTDDELEPAGLIDLARGPIKDIERIQTNNPNILHLRLHTNNPFVMEIWPVIFQERRIIQEQWYADAKKLDGREMWVFNHRDPDLLRRNATDVFEERPKVSLIREMDIGAYSGILQVDMLMMHFAPKMFAGIYDEGSQMAIVDREGRLFMDRNQSFMANNEALQQEVLSQLAMLKEQAEENEERKDIVHTRFVVEGEPYLLITTSLERLQADVLNVVSLEEALDQVSGAQKQIITAFVILIGVLSVITYFMNTFILKNLRRLTETMKRVRRGEVESRIDIRGGGEIGELAHHFNKLIHTIHELIAQGVRKQAVTKEAELRTLHSQIDSHFLYNTLENIKMLAEIEGQRTISDALTSLGGMMRYNFKWSGEYVKLKDEIQHIRNYIDVMNIRFDEPIRLELCIPSEFMELEMLKMSLQPIVENAVKHAWPGIEDGERKIKIEVVAWQEDEITIYVTDNGIGIEPYRLGRLNENIRMSEFHELPQAGYARSDQRTEGIGLRNVHQRIQLFYGKEYGLDVSSEEGQYTMVTITFPKVLISRGGIIDEKSDDRG</sequence>
<comment type="caution">
    <text evidence="14">The sequence shown here is derived from an EMBL/GenBank/DDBJ whole genome shotgun (WGS) entry which is preliminary data.</text>
</comment>
<evidence type="ECO:0000256" key="2">
    <source>
        <dbReference type="ARBA" id="ARBA00022475"/>
    </source>
</evidence>
<evidence type="ECO:0000256" key="5">
    <source>
        <dbReference type="ARBA" id="ARBA00022692"/>
    </source>
</evidence>
<dbReference type="Gene3D" id="6.10.340.10">
    <property type="match status" value="1"/>
</dbReference>
<dbReference type="InterPro" id="IPR003594">
    <property type="entry name" value="HATPase_dom"/>
</dbReference>
<feature type="transmembrane region" description="Helical" evidence="12">
    <location>
        <begin position="24"/>
        <end position="44"/>
    </location>
</feature>
<dbReference type="Pfam" id="PF00672">
    <property type="entry name" value="HAMP"/>
    <property type="match status" value="1"/>
</dbReference>
<dbReference type="PANTHER" id="PTHR34220:SF11">
    <property type="entry name" value="SENSOR PROTEIN KINASE HPTS"/>
    <property type="match status" value="1"/>
</dbReference>
<evidence type="ECO:0000256" key="4">
    <source>
        <dbReference type="ARBA" id="ARBA00022679"/>
    </source>
</evidence>
<dbReference type="Gene3D" id="3.30.565.10">
    <property type="entry name" value="Histidine kinase-like ATPase, C-terminal domain"/>
    <property type="match status" value="1"/>
</dbReference>
<dbReference type="PANTHER" id="PTHR34220">
    <property type="entry name" value="SENSOR HISTIDINE KINASE YPDA"/>
    <property type="match status" value="1"/>
</dbReference>
<dbReference type="Pfam" id="PF02518">
    <property type="entry name" value="HATPase_c"/>
    <property type="match status" value="1"/>
</dbReference>